<protein>
    <submittedName>
        <fullName evidence="1">Short form Mg-chelase associated protein with vWA domain</fullName>
    </submittedName>
</protein>
<accession>A0A2Z5FZ74</accession>
<sequence length="61" mass="7297">MSRLEANPYFLQKWDKHYAGLIQFVQKVSSMCRGKAYFTTPDTLGEYLLMDYMQRKMKSIH</sequence>
<reference evidence="1 2" key="1">
    <citation type="journal article" date="2018" name="Front. Microbiol.">
        <title>Hydrolytic Capabilities as a Key to Environmental Success: Chitinolytic and Cellulolytic Acidobacteria From Acidic Sub-arctic Soils and Boreal Peatlands.</title>
        <authorList>
            <person name="Belova S.E."/>
            <person name="Ravin N.V."/>
            <person name="Pankratov T.A."/>
            <person name="Rakitin A.L."/>
            <person name="Ivanova A.A."/>
            <person name="Beletsky A.V."/>
            <person name="Mardanov A.V."/>
            <person name="Sinninghe Damste J.S."/>
            <person name="Dedysh S.N."/>
        </authorList>
    </citation>
    <scope>NUCLEOTIDE SEQUENCE [LARGE SCALE GENOMIC DNA]</scope>
    <source>
        <strain evidence="1 2">SBC82</strain>
    </source>
</reference>
<dbReference type="EMBL" id="CP030840">
    <property type="protein sequence ID" value="AXC12030.1"/>
    <property type="molecule type" value="Genomic_DNA"/>
</dbReference>
<evidence type="ECO:0000313" key="1">
    <source>
        <dbReference type="EMBL" id="AXC12030.1"/>
    </source>
</evidence>
<dbReference type="Proteomes" id="UP000253606">
    <property type="component" value="Chromosome"/>
</dbReference>
<gene>
    <name evidence="1" type="ORF">ACPOL_2717</name>
</gene>
<dbReference type="KEGG" id="abas:ACPOL_2717"/>
<dbReference type="AlphaFoldDB" id="A0A2Z5FZ74"/>
<dbReference type="RefSeq" id="WP_114207358.1">
    <property type="nucleotide sequence ID" value="NZ_CP030840.1"/>
</dbReference>
<dbReference type="OrthoDB" id="9766126at2"/>
<name>A0A2Z5FZ74_9BACT</name>
<organism evidence="1 2">
    <name type="scientific">Acidisarcina polymorpha</name>
    <dbReference type="NCBI Taxonomy" id="2211140"/>
    <lineage>
        <taxon>Bacteria</taxon>
        <taxon>Pseudomonadati</taxon>
        <taxon>Acidobacteriota</taxon>
        <taxon>Terriglobia</taxon>
        <taxon>Terriglobales</taxon>
        <taxon>Acidobacteriaceae</taxon>
        <taxon>Acidisarcina</taxon>
    </lineage>
</organism>
<keyword evidence="2" id="KW-1185">Reference proteome</keyword>
<evidence type="ECO:0000313" key="2">
    <source>
        <dbReference type="Proteomes" id="UP000253606"/>
    </source>
</evidence>
<proteinExistence type="predicted"/>